<dbReference type="Pfam" id="PF04561">
    <property type="entry name" value="RNA_pol_Rpb2_2"/>
    <property type="match status" value="1"/>
</dbReference>
<dbReference type="GO" id="GO:0032549">
    <property type="term" value="F:ribonucleoside binding"/>
    <property type="evidence" value="ECO:0007669"/>
    <property type="project" value="InterPro"/>
</dbReference>
<dbReference type="Pfam" id="PF04560">
    <property type="entry name" value="RNA_pol_Rpb2_7"/>
    <property type="match status" value="1"/>
</dbReference>
<keyword evidence="5" id="KW-0548">Nucleotidyltransferase</keyword>
<dbReference type="InterPro" id="IPR007645">
    <property type="entry name" value="RNA_pol_Rpb2_3"/>
</dbReference>
<proteinExistence type="inferred from homology"/>
<dbReference type="Pfam" id="PF00562">
    <property type="entry name" value="RNA_pol_Rpb2_6"/>
    <property type="match status" value="1"/>
</dbReference>
<dbReference type="Gene3D" id="2.40.270.10">
    <property type="entry name" value="DNA-directed RNA polymerase, subunit 2, domain 6"/>
    <property type="match status" value="1"/>
</dbReference>
<keyword evidence="4" id="KW-0808">Transferase</keyword>
<dbReference type="InterPro" id="IPR007642">
    <property type="entry name" value="RNA_pol_Rpb2_2"/>
</dbReference>
<dbReference type="GO" id="GO:0000428">
    <property type="term" value="C:DNA-directed RNA polymerase complex"/>
    <property type="evidence" value="ECO:0007669"/>
    <property type="project" value="UniProtKB-KW"/>
</dbReference>
<feature type="domain" description="RNA polymerase beta subunit protrusion" evidence="13">
    <location>
        <begin position="21"/>
        <end position="418"/>
    </location>
</feature>
<dbReference type="InterPro" id="IPR037034">
    <property type="entry name" value="RNA_pol_Rpb2_2_sf"/>
</dbReference>
<feature type="domain" description="RNA polymerase Rpb2" evidence="14">
    <location>
        <begin position="450"/>
        <end position="514"/>
    </location>
</feature>
<dbReference type="Pfam" id="PF04566">
    <property type="entry name" value="RNA_pol_Rpb2_4"/>
    <property type="match status" value="1"/>
</dbReference>
<evidence type="ECO:0000259" key="11">
    <source>
        <dbReference type="Pfam" id="PF04560"/>
    </source>
</evidence>
<dbReference type="Pfam" id="PF04565">
    <property type="entry name" value="RNA_pol_Rpb2_3"/>
    <property type="match status" value="1"/>
</dbReference>
<dbReference type="EMBL" id="MN739395">
    <property type="protein sequence ID" value="QHT02464.1"/>
    <property type="molecule type" value="Genomic_DNA"/>
</dbReference>
<protein>
    <recommendedName>
        <fullName evidence="2">DNA-directed RNA polymerase</fullName>
        <ecNumber evidence="2">2.7.7.6</ecNumber>
    </recommendedName>
</protein>
<dbReference type="InterPro" id="IPR007121">
    <property type="entry name" value="RNA_pol_bsu_CS"/>
</dbReference>
<feature type="compositionally biased region" description="Polar residues" evidence="9">
    <location>
        <begin position="1028"/>
        <end position="1043"/>
    </location>
</feature>
<dbReference type="Gene3D" id="3.90.1100.10">
    <property type="match status" value="2"/>
</dbReference>
<evidence type="ECO:0000256" key="3">
    <source>
        <dbReference type="ARBA" id="ARBA00022478"/>
    </source>
</evidence>
<evidence type="ECO:0000259" key="14">
    <source>
        <dbReference type="Pfam" id="PF04565"/>
    </source>
</evidence>
<dbReference type="GO" id="GO:0046872">
    <property type="term" value="F:metal ion binding"/>
    <property type="evidence" value="ECO:0007669"/>
    <property type="project" value="UniProtKB-KW"/>
</dbReference>
<feature type="region of interest" description="Disordered" evidence="9">
    <location>
        <begin position="1025"/>
        <end position="1047"/>
    </location>
</feature>
<dbReference type="InterPro" id="IPR007120">
    <property type="entry name" value="DNA-dir_RNAP_su2_dom"/>
</dbReference>
<dbReference type="InterPro" id="IPR007646">
    <property type="entry name" value="RNA_pol_Rpb2_4"/>
</dbReference>
<keyword evidence="8" id="KW-0804">Transcription</keyword>
<accession>A0A6C0CFS2</accession>
<feature type="domain" description="RNA polymerase Rpb2" evidence="12">
    <location>
        <begin position="208"/>
        <end position="366"/>
    </location>
</feature>
<dbReference type="EC" id="2.7.7.6" evidence="2"/>
<evidence type="ECO:0000256" key="5">
    <source>
        <dbReference type="ARBA" id="ARBA00022695"/>
    </source>
</evidence>
<dbReference type="InterPro" id="IPR037033">
    <property type="entry name" value="DNA-dir_RNAP_su2_hyb_sf"/>
</dbReference>
<keyword evidence="6" id="KW-0479">Metal-binding</keyword>
<keyword evidence="3" id="KW-0240">DNA-directed RNA polymerase</keyword>
<dbReference type="GO" id="GO:0003899">
    <property type="term" value="F:DNA-directed RNA polymerase activity"/>
    <property type="evidence" value="ECO:0007669"/>
    <property type="project" value="UniProtKB-EC"/>
</dbReference>
<keyword evidence="7" id="KW-0862">Zinc</keyword>
<dbReference type="InterPro" id="IPR007641">
    <property type="entry name" value="RNA_pol_Rpb2_7"/>
</dbReference>
<comment type="similarity">
    <text evidence="1">Belongs to the RNA polymerase beta chain family.</text>
</comment>
<sequence length="1140" mass="129111">MISQKDIECIIQKYFSKKNSLTEHQVSSYNHLIDELLPNILHQVFPINVTDVSEKIHSIKMDLMNINTQTPYYVENNGSSKIMTPQTARLRNDTYSLSILIDLDITLSIKEDDIITHLPATTLKNVLLGKIPIVVKSKYCVTNSLGSDECKNDPGGYVIINGNEKVIISQERITNNAIHVYPNQKQNKKYYLLSEVRSARENIFCVPKLTAVKITYPNELNEHYIRVSVPHLKTEIPLFIIFKALGCVTDKQICYNILNNDDSKLDDSMLSLIKPSIIEGANIITQTDAIQYLSRYINSSNSTINNTEEIKINYIKNTVLTDIILHEDSFNSKVVYLGYMVQRLLRCYLKIDSISDRDSYQSKRVDCCGPLIGNLLSQSLVRLTREMKSNIQKEISTGLWNINSDYSDIINDINISKIIKSNFIETILKGAMATGNWGLKNNINRQGVSQVLNRLTYMSTISHLRRVATPIDSSGKLIPPRKLHNSSWGYICPSETPEGASVGVVKNLSMICEITNYQSTEPIKYVLKDKLIKLDDINIFEFNKSNHVRVFVNGELYGYADNPVYITDLIKFNRSNGNINIYTSIELDIMNQNIIIYTDSGRCTRPLLKVNNDYLVLEKYLDKLNSLSWNSLLTSSIDLPEQCIEYIDIHEINSLLLSNSSESVINKTHCEIHPSLILGALASCIPFPHHNQAPRNTYQSAMGKQAIGIHTTNFNKRFDTFSHILYYPQRPMISNHIMGHMKCNDLPNGINVIVAIATYSGYNQEDSIIVNQASIDRGLFNSTFFRTYKTEEKKNHLSGDEDIFCKPDMEKLLYPKPCNYDKLGHDGFVPKNTYVSDGDVIIGKVIPIKGNKQYNYQDSSVNIRYSEEGYIDDKYINTNSEGYKFCKVRIRSIRIPMIGDKLSSRHGQKGTIGMVYPQEDMPFSKDGITPDIIINPHAVPSRMTIAQLVECILGKSCSELGCVGDATAFNRINVNNISSTLESHGFEGHGNEVLYSGFNGEQMKTSIFMGPTYYQKLKHMSSDKIHSRSSGPIVSMTRQPSEGRSSHGGLRFGEMERDCMIAHGASAFLKERLMDVSDKYSIYVCNKCGLLASGDTKKNMYSCKKCNNYGDFSKCYIPYSCKLLFQELQCMSIYPRIQLK</sequence>
<evidence type="ECO:0000256" key="2">
    <source>
        <dbReference type="ARBA" id="ARBA00012418"/>
    </source>
</evidence>
<evidence type="ECO:0000259" key="13">
    <source>
        <dbReference type="Pfam" id="PF04563"/>
    </source>
</evidence>
<feature type="domain" description="RNA polymerase Rpb2" evidence="11">
    <location>
        <begin position="1048"/>
        <end position="1139"/>
    </location>
</feature>
<dbReference type="AlphaFoldDB" id="A0A6C0CFS2"/>
<evidence type="ECO:0000256" key="7">
    <source>
        <dbReference type="ARBA" id="ARBA00022833"/>
    </source>
</evidence>
<dbReference type="GO" id="GO:0003677">
    <property type="term" value="F:DNA binding"/>
    <property type="evidence" value="ECO:0007669"/>
    <property type="project" value="InterPro"/>
</dbReference>
<evidence type="ECO:0000256" key="4">
    <source>
        <dbReference type="ARBA" id="ARBA00022679"/>
    </source>
</evidence>
<evidence type="ECO:0000259" key="10">
    <source>
        <dbReference type="Pfam" id="PF00562"/>
    </source>
</evidence>
<dbReference type="InterPro" id="IPR015712">
    <property type="entry name" value="DNA-dir_RNA_pol_su2"/>
</dbReference>
<dbReference type="Gene3D" id="3.90.1800.10">
    <property type="entry name" value="RNA polymerase alpha subunit dimerisation domain"/>
    <property type="match status" value="1"/>
</dbReference>
<dbReference type="FunFam" id="3.90.1800.10:FF:000002">
    <property type="entry name" value="DNA-directed RNA polymerase subunit beta"/>
    <property type="match status" value="1"/>
</dbReference>
<feature type="domain" description="DNA-directed RNA polymerase subunit 2 hybrid-binding" evidence="10">
    <location>
        <begin position="682"/>
        <end position="1045"/>
    </location>
</feature>
<dbReference type="Pfam" id="PF04563">
    <property type="entry name" value="RNA_pol_Rpb2_1"/>
    <property type="match status" value="1"/>
</dbReference>
<evidence type="ECO:0000256" key="9">
    <source>
        <dbReference type="SAM" id="MobiDB-lite"/>
    </source>
</evidence>
<feature type="domain" description="RNA polymerase Rpb2" evidence="15">
    <location>
        <begin position="550"/>
        <end position="610"/>
    </location>
</feature>
<dbReference type="PROSITE" id="PS01166">
    <property type="entry name" value="RNA_POL_BETA"/>
    <property type="match status" value="1"/>
</dbReference>
<evidence type="ECO:0000259" key="12">
    <source>
        <dbReference type="Pfam" id="PF04561"/>
    </source>
</evidence>
<dbReference type="Gene3D" id="2.40.50.150">
    <property type="match status" value="1"/>
</dbReference>
<name>A0A6C0CFS2_9ZZZZ</name>
<dbReference type="InterPro" id="IPR007644">
    <property type="entry name" value="RNA_pol_bsu_protrusion"/>
</dbReference>
<evidence type="ECO:0000256" key="8">
    <source>
        <dbReference type="ARBA" id="ARBA00023163"/>
    </source>
</evidence>
<evidence type="ECO:0000256" key="6">
    <source>
        <dbReference type="ARBA" id="ARBA00022723"/>
    </source>
</evidence>
<evidence type="ECO:0000313" key="16">
    <source>
        <dbReference type="EMBL" id="QHT02464.1"/>
    </source>
</evidence>
<dbReference type="SUPFAM" id="SSF64484">
    <property type="entry name" value="beta and beta-prime subunits of DNA dependent RNA-polymerase"/>
    <property type="match status" value="1"/>
</dbReference>
<dbReference type="PANTHER" id="PTHR20856">
    <property type="entry name" value="DNA-DIRECTED RNA POLYMERASE I SUBUNIT 2"/>
    <property type="match status" value="1"/>
</dbReference>
<dbReference type="CDD" id="cd00653">
    <property type="entry name" value="RNA_pol_B_RPB2"/>
    <property type="match status" value="1"/>
</dbReference>
<reference evidence="16" key="1">
    <citation type="journal article" date="2020" name="Nature">
        <title>Giant virus diversity and host interactions through global metagenomics.</title>
        <authorList>
            <person name="Schulz F."/>
            <person name="Roux S."/>
            <person name="Paez-Espino D."/>
            <person name="Jungbluth S."/>
            <person name="Walsh D.A."/>
            <person name="Denef V.J."/>
            <person name="McMahon K.D."/>
            <person name="Konstantinidis K.T."/>
            <person name="Eloe-Fadrosh E.A."/>
            <person name="Kyrpides N.C."/>
            <person name="Woyke T."/>
        </authorList>
    </citation>
    <scope>NUCLEOTIDE SEQUENCE</scope>
    <source>
        <strain evidence="16">GVMAG-M-3300020595-32</strain>
    </source>
</reference>
<dbReference type="InterPro" id="IPR014724">
    <property type="entry name" value="RNA_pol_RPB2_OB-fold"/>
</dbReference>
<dbReference type="Gene3D" id="3.90.1110.10">
    <property type="entry name" value="RNA polymerase Rpb2, domain 2"/>
    <property type="match status" value="1"/>
</dbReference>
<evidence type="ECO:0000259" key="15">
    <source>
        <dbReference type="Pfam" id="PF04566"/>
    </source>
</evidence>
<evidence type="ECO:0000256" key="1">
    <source>
        <dbReference type="ARBA" id="ARBA00006835"/>
    </source>
</evidence>
<dbReference type="GO" id="GO:0006351">
    <property type="term" value="P:DNA-templated transcription"/>
    <property type="evidence" value="ECO:0007669"/>
    <property type="project" value="InterPro"/>
</dbReference>
<organism evidence="16">
    <name type="scientific">viral metagenome</name>
    <dbReference type="NCBI Taxonomy" id="1070528"/>
    <lineage>
        <taxon>unclassified sequences</taxon>
        <taxon>metagenomes</taxon>
        <taxon>organismal metagenomes</taxon>
    </lineage>
</organism>